<evidence type="ECO:0000313" key="3">
    <source>
        <dbReference type="Proteomes" id="UP000251002"/>
    </source>
</evidence>
<sequence>MKQFNAYWKNPIFSADFLSAIKKSRNQLLVFSALLAALAAILQSAGGFLPGVGFLISPFATLPVVVAACLSPTAGFFTYFLSIALLFVLQPSELFIFPFTTGLLGLAIGISIRLVKTRLPVILFSGIALFGGISFVAFVLNFPIIGPASNINTLLLMAILGFSLLYSFIWTEVSRYFLRRLFSILKFNK</sequence>
<reference evidence="2 3" key="1">
    <citation type="submission" date="2018-06" db="EMBL/GenBank/DDBJ databases">
        <title>The draft genome sequences of strains SCU63 and S1.</title>
        <authorList>
            <person name="Gan L."/>
        </authorList>
    </citation>
    <scope>NUCLEOTIDE SEQUENCE [LARGE SCALE GENOMIC DNA]</scope>
    <source>
        <strain evidence="2 3">SCU63</strain>
    </source>
</reference>
<evidence type="ECO:0000313" key="2">
    <source>
        <dbReference type="EMBL" id="RAZ77796.1"/>
    </source>
</evidence>
<name>A0A365KX95_9BACL</name>
<evidence type="ECO:0000256" key="1">
    <source>
        <dbReference type="SAM" id="Phobius"/>
    </source>
</evidence>
<proteinExistence type="predicted"/>
<dbReference type="Gene3D" id="1.10.1760.20">
    <property type="match status" value="1"/>
</dbReference>
<dbReference type="RefSeq" id="WP_112223523.1">
    <property type="nucleotide sequence ID" value="NZ_CP047673.1"/>
</dbReference>
<feature type="transmembrane region" description="Helical" evidence="1">
    <location>
        <begin position="154"/>
        <end position="171"/>
    </location>
</feature>
<keyword evidence="3" id="KW-1185">Reference proteome</keyword>
<keyword evidence="1" id="KW-1133">Transmembrane helix</keyword>
<keyword evidence="1" id="KW-0472">Membrane</keyword>
<dbReference type="Proteomes" id="UP000251002">
    <property type="component" value="Unassembled WGS sequence"/>
</dbReference>
<feature type="transmembrane region" description="Helical" evidence="1">
    <location>
        <begin position="60"/>
        <end position="87"/>
    </location>
</feature>
<keyword evidence="1" id="KW-0812">Transmembrane</keyword>
<comment type="caution">
    <text evidence="2">The sequence shown here is derived from an EMBL/GenBank/DDBJ whole genome shotgun (WGS) entry which is preliminary data.</text>
</comment>
<dbReference type="AlphaFoldDB" id="A0A365KX95"/>
<organism evidence="2 3">
    <name type="scientific">Planococcus halotolerans</name>
    <dbReference type="NCBI Taxonomy" id="2233542"/>
    <lineage>
        <taxon>Bacteria</taxon>
        <taxon>Bacillati</taxon>
        <taxon>Bacillota</taxon>
        <taxon>Bacilli</taxon>
        <taxon>Bacillales</taxon>
        <taxon>Caryophanaceae</taxon>
        <taxon>Planococcus</taxon>
    </lineage>
</organism>
<gene>
    <name evidence="2" type="ORF">DP120_09970</name>
</gene>
<dbReference type="EMBL" id="QLZR01000003">
    <property type="protein sequence ID" value="RAZ77796.1"/>
    <property type="molecule type" value="Genomic_DNA"/>
</dbReference>
<accession>A0A365KX95</accession>
<protein>
    <submittedName>
        <fullName evidence="2">Uncharacterized protein</fullName>
    </submittedName>
</protein>
<feature type="transmembrane region" description="Helical" evidence="1">
    <location>
        <begin position="121"/>
        <end position="142"/>
    </location>
</feature>
<feature type="transmembrane region" description="Helical" evidence="1">
    <location>
        <begin position="94"/>
        <end position="115"/>
    </location>
</feature>